<dbReference type="Proteomes" id="UP000221394">
    <property type="component" value="Unassembled WGS sequence"/>
</dbReference>
<gene>
    <name evidence="7" type="primary">lgt</name>
    <name evidence="9" type="ORF">ATL41_0427</name>
</gene>
<keyword evidence="4 7" id="KW-0812">Transmembrane</keyword>
<dbReference type="PANTHER" id="PTHR30589">
    <property type="entry name" value="PROLIPOPROTEIN DIACYLGLYCERYL TRANSFERASE"/>
    <property type="match status" value="1"/>
</dbReference>
<evidence type="ECO:0000256" key="7">
    <source>
        <dbReference type="HAMAP-Rule" id="MF_01147"/>
    </source>
</evidence>
<evidence type="ECO:0000313" key="9">
    <source>
        <dbReference type="EMBL" id="PFG35731.1"/>
    </source>
</evidence>
<dbReference type="AlphaFoldDB" id="A0A2A9EAZ3"/>
<evidence type="ECO:0000256" key="2">
    <source>
        <dbReference type="ARBA" id="ARBA00022475"/>
    </source>
</evidence>
<feature type="transmembrane region" description="Helical" evidence="7">
    <location>
        <begin position="219"/>
        <end position="238"/>
    </location>
</feature>
<feature type="region of interest" description="Disordered" evidence="8">
    <location>
        <begin position="278"/>
        <end position="379"/>
    </location>
</feature>
<feature type="transmembrane region" description="Helical" evidence="7">
    <location>
        <begin position="98"/>
        <end position="119"/>
    </location>
</feature>
<feature type="transmembrane region" description="Helical" evidence="7">
    <location>
        <begin position="126"/>
        <end position="146"/>
    </location>
</feature>
<keyword evidence="6 7" id="KW-0472">Membrane</keyword>
<keyword evidence="3 7" id="KW-0808">Transferase</keyword>
<comment type="caution">
    <text evidence="9">The sequence shown here is derived from an EMBL/GenBank/DDBJ whole genome shotgun (WGS) entry which is preliminary data.</text>
</comment>
<evidence type="ECO:0000256" key="5">
    <source>
        <dbReference type="ARBA" id="ARBA00022989"/>
    </source>
</evidence>
<evidence type="ECO:0000256" key="1">
    <source>
        <dbReference type="ARBA" id="ARBA00007150"/>
    </source>
</evidence>
<dbReference type="InterPro" id="IPR001640">
    <property type="entry name" value="Lgt"/>
</dbReference>
<keyword evidence="2 7" id="KW-1003">Cell membrane</keyword>
<comment type="pathway">
    <text evidence="7">Protein modification; lipoprotein biosynthesis (diacylglyceryl transfer).</text>
</comment>
<evidence type="ECO:0000256" key="8">
    <source>
        <dbReference type="SAM" id="MobiDB-lite"/>
    </source>
</evidence>
<feature type="compositionally biased region" description="Basic and acidic residues" evidence="8">
    <location>
        <begin position="351"/>
        <end position="371"/>
    </location>
</feature>
<comment type="function">
    <text evidence="7">Catalyzes the transfer of the diacylglyceryl group from phosphatidylglycerol to the sulfhydryl group of the N-terminal cysteine of a prolipoprotein, the first step in the formation of mature lipoproteins.</text>
</comment>
<feature type="transmembrane region" description="Helical" evidence="7">
    <location>
        <begin position="59"/>
        <end position="78"/>
    </location>
</feature>
<proteinExistence type="inferred from homology"/>
<sequence>MSIALASVVASIPSPSQSVWHLGPFPLRAYALAIIIGIFVAVAITNRRWAERGGHPDEVFTIVYWAVPFGIVGGRLYHVVSSPDAYFGAGGDPVSALYIWQGGLGIWGAIALGAVGAWIGARRERVSFSAFADAVAPGLLVAQAIGRLGNWFNQELFGSPTTLPWGLEINPAVAARVGDFPVGTLFHPTFLYEFLWNLAAAALLVVVDRRRKLGHGRAFWGYVALYTLGRVWIESLRIDDAQLVLGLRLNVWTSILLLVVAVAAFILLGRARPGRPETVYLDPQDSRRNGAAGASAVDDGTDAPSGPAAPTDLTADLAVPGVEDADDDTDAARGVVPGEAEDVIPTSALTGRRDAAEAHDTSARRAQREDNAGADTGLP</sequence>
<dbReference type="HAMAP" id="MF_01147">
    <property type="entry name" value="Lgt"/>
    <property type="match status" value="1"/>
</dbReference>
<comment type="subcellular location">
    <subcellularLocation>
        <location evidence="7">Cell membrane</location>
        <topology evidence="7">Multi-pass membrane protein</topology>
    </subcellularLocation>
</comment>
<dbReference type="EC" id="2.5.1.145" evidence="7"/>
<reference evidence="9 10" key="1">
    <citation type="submission" date="2017-10" db="EMBL/GenBank/DDBJ databases">
        <title>Sequencing the genomes of 1000 actinobacteria strains.</title>
        <authorList>
            <person name="Klenk H.-P."/>
        </authorList>
    </citation>
    <scope>NUCLEOTIDE SEQUENCE [LARGE SCALE GENOMIC DNA]</scope>
    <source>
        <strain evidence="9 10">DSM 21574</strain>
    </source>
</reference>
<dbReference type="GO" id="GO:0042158">
    <property type="term" value="P:lipoprotein biosynthetic process"/>
    <property type="evidence" value="ECO:0007669"/>
    <property type="project" value="UniProtKB-UniRule"/>
</dbReference>
<comment type="catalytic activity">
    <reaction evidence="7">
        <text>L-cysteinyl-[prolipoprotein] + a 1,2-diacyl-sn-glycero-3-phospho-(1'-sn-glycerol) = an S-1,2-diacyl-sn-glyceryl-L-cysteinyl-[prolipoprotein] + sn-glycerol 1-phosphate + H(+)</text>
        <dbReference type="Rhea" id="RHEA:56712"/>
        <dbReference type="Rhea" id="RHEA-COMP:14679"/>
        <dbReference type="Rhea" id="RHEA-COMP:14680"/>
        <dbReference type="ChEBI" id="CHEBI:15378"/>
        <dbReference type="ChEBI" id="CHEBI:29950"/>
        <dbReference type="ChEBI" id="CHEBI:57685"/>
        <dbReference type="ChEBI" id="CHEBI:64716"/>
        <dbReference type="ChEBI" id="CHEBI:140658"/>
        <dbReference type="EC" id="2.5.1.145"/>
    </reaction>
</comment>
<dbReference type="UniPathway" id="UPA00664"/>
<dbReference type="NCBIfam" id="TIGR00544">
    <property type="entry name" value="lgt"/>
    <property type="match status" value="1"/>
</dbReference>
<dbReference type="Pfam" id="PF01790">
    <property type="entry name" value="LGT"/>
    <property type="match status" value="1"/>
</dbReference>
<feature type="transmembrane region" description="Helical" evidence="7">
    <location>
        <begin position="28"/>
        <end position="47"/>
    </location>
</feature>
<name>A0A2A9EAZ3_9MICO</name>
<evidence type="ECO:0000313" key="10">
    <source>
        <dbReference type="Proteomes" id="UP000221394"/>
    </source>
</evidence>
<dbReference type="PROSITE" id="PS01311">
    <property type="entry name" value="LGT"/>
    <property type="match status" value="1"/>
</dbReference>
<organism evidence="9 10">
    <name type="scientific">Flavimobilis soli</name>
    <dbReference type="NCBI Taxonomy" id="442709"/>
    <lineage>
        <taxon>Bacteria</taxon>
        <taxon>Bacillati</taxon>
        <taxon>Actinomycetota</taxon>
        <taxon>Actinomycetes</taxon>
        <taxon>Micrococcales</taxon>
        <taxon>Jonesiaceae</taxon>
        <taxon>Flavimobilis</taxon>
    </lineage>
</organism>
<feature type="transmembrane region" description="Helical" evidence="7">
    <location>
        <begin position="190"/>
        <end position="207"/>
    </location>
</feature>
<feature type="transmembrane region" description="Helical" evidence="7">
    <location>
        <begin position="250"/>
        <end position="268"/>
    </location>
</feature>
<dbReference type="GO" id="GO:0008961">
    <property type="term" value="F:phosphatidylglycerol-prolipoprotein diacylglyceryl transferase activity"/>
    <property type="evidence" value="ECO:0007669"/>
    <property type="project" value="UniProtKB-UniRule"/>
</dbReference>
<protein>
    <recommendedName>
        <fullName evidence="7">Phosphatidylglycerol--prolipoprotein diacylglyceryl transferase</fullName>
        <ecNumber evidence="7">2.5.1.145</ecNumber>
    </recommendedName>
</protein>
<dbReference type="RefSeq" id="WP_342744404.1">
    <property type="nucleotide sequence ID" value="NZ_PDJH01000001.1"/>
</dbReference>
<keyword evidence="5 7" id="KW-1133">Transmembrane helix</keyword>
<keyword evidence="9" id="KW-0449">Lipoprotein</keyword>
<dbReference type="EMBL" id="PDJH01000001">
    <property type="protein sequence ID" value="PFG35731.1"/>
    <property type="molecule type" value="Genomic_DNA"/>
</dbReference>
<feature type="binding site" evidence="7">
    <location>
        <position position="147"/>
    </location>
    <ligand>
        <name>a 1,2-diacyl-sn-glycero-3-phospho-(1'-sn-glycerol)</name>
        <dbReference type="ChEBI" id="CHEBI:64716"/>
    </ligand>
</feature>
<evidence type="ECO:0000256" key="4">
    <source>
        <dbReference type="ARBA" id="ARBA00022692"/>
    </source>
</evidence>
<dbReference type="PANTHER" id="PTHR30589:SF0">
    <property type="entry name" value="PHOSPHATIDYLGLYCEROL--PROLIPOPROTEIN DIACYLGLYCERYL TRANSFERASE"/>
    <property type="match status" value="1"/>
</dbReference>
<dbReference type="GO" id="GO:0005886">
    <property type="term" value="C:plasma membrane"/>
    <property type="evidence" value="ECO:0007669"/>
    <property type="project" value="UniProtKB-SubCell"/>
</dbReference>
<keyword evidence="10" id="KW-1185">Reference proteome</keyword>
<evidence type="ECO:0000256" key="6">
    <source>
        <dbReference type="ARBA" id="ARBA00023136"/>
    </source>
</evidence>
<comment type="similarity">
    <text evidence="1 7">Belongs to the Lgt family.</text>
</comment>
<accession>A0A2A9EAZ3</accession>
<evidence type="ECO:0000256" key="3">
    <source>
        <dbReference type="ARBA" id="ARBA00022679"/>
    </source>
</evidence>